<dbReference type="GO" id="GO:0005829">
    <property type="term" value="C:cytosol"/>
    <property type="evidence" value="ECO:0007669"/>
    <property type="project" value="TreeGrafter"/>
</dbReference>
<dbReference type="GO" id="GO:0008859">
    <property type="term" value="F:exoribonuclease II activity"/>
    <property type="evidence" value="ECO:0007669"/>
    <property type="project" value="UniProtKB-UniRule"/>
</dbReference>
<gene>
    <name evidence="7 10" type="primary">rnr</name>
    <name evidence="10" type="ORF">HW115_17015</name>
</gene>
<keyword evidence="6 7" id="KW-0694">RNA-binding</keyword>
<dbReference type="NCBIfam" id="TIGR02063">
    <property type="entry name" value="RNase_R"/>
    <property type="match status" value="1"/>
</dbReference>
<sequence length="753" mass="85044">MKDLKKRILTLMSSSDFKPLNKSEFARTLGISSNHRAALRAELIKLENKGDIVRGKKGRFSLRAKSKKGSSGTGSLLVGTLRFQQSGHAWFYPDANDATNEAAGMDLQKYSRVFIPSTKTSTAMNGDQVTVRIDRIGPPDWTKHRKNRQAGGKKPDDEAAGYVTKVIKRGMARIVGTYFHHGKFSHVQPNDVKIPDVNIDRQAQLPDPKPKPGQIVAVELTRWDNPNSTPMGRVTEVLGWPDTPGIDMLAIVHKLGLRSEFPDDVLAQAKGFGDRVSEKDIRGRDDWRELPVITIDPHDAKDFDDAISVQQLKSGDWQLAVHIADVSHYVKPGTPLDKEARARGNSTYMADRVLPMIPRELSNHLCSLMPDVDRLTQCCLMRVAQDGKIKSAKFTRAVINSGRRFTYEEAQDILMESDKVLAQRFPDEEKEIVHMMRQAWKLASILRKRRFDQGALDLDMPEVRVTLDDTGKPTGIERSDYNESHQLIEEFMLVANEAAAKLLKNRSQTTIYRVHEDPDPDRLNEYAELARLHGYQPGDLTNKKHIQELLDKAKGTIEEPAIKIGLLKSLKRAAYHHDPLGHYGLSKADYCHFTSPIRRYADLIVHRALQRHLGNPPETIDKTPPPGEAAQIAVHISDTERNSAEAENESRRLKMLQYLHICSREENPPTFTAVVTEVRHFGLFIEATDIMTKGMIKTEDFPDADRSEWLYDPTLLKYSGPRGQELGIGQQHQVQVAHVDMELQRVDFRIVDS</sequence>
<keyword evidence="11" id="KW-1185">Reference proteome</keyword>
<evidence type="ECO:0000256" key="7">
    <source>
        <dbReference type="HAMAP-Rule" id="MF_01895"/>
    </source>
</evidence>
<evidence type="ECO:0000256" key="2">
    <source>
        <dbReference type="ARBA" id="ARBA00022490"/>
    </source>
</evidence>
<dbReference type="GO" id="GO:0003723">
    <property type="term" value="F:RNA binding"/>
    <property type="evidence" value="ECO:0007669"/>
    <property type="project" value="UniProtKB-UniRule"/>
</dbReference>
<dbReference type="GO" id="GO:0006402">
    <property type="term" value="P:mRNA catabolic process"/>
    <property type="evidence" value="ECO:0007669"/>
    <property type="project" value="TreeGrafter"/>
</dbReference>
<dbReference type="EC" id="3.1.13.1" evidence="7"/>
<evidence type="ECO:0000256" key="5">
    <source>
        <dbReference type="ARBA" id="ARBA00022839"/>
    </source>
</evidence>
<comment type="subcellular location">
    <subcellularLocation>
        <location evidence="7">Cytoplasm</location>
    </subcellularLocation>
</comment>
<dbReference type="SMART" id="SM00955">
    <property type="entry name" value="RNB"/>
    <property type="match status" value="1"/>
</dbReference>
<dbReference type="NCBIfam" id="TIGR00358">
    <property type="entry name" value="3_prime_RNase"/>
    <property type="match status" value="1"/>
</dbReference>
<comment type="caution">
    <text evidence="10">The sequence shown here is derived from an EMBL/GenBank/DDBJ whole genome shotgun (WGS) entry which is preliminary data.</text>
</comment>
<dbReference type="RefSeq" id="WP_178934158.1">
    <property type="nucleotide sequence ID" value="NZ_JACBAZ010000010.1"/>
</dbReference>
<dbReference type="Pfam" id="PF00773">
    <property type="entry name" value="RNB"/>
    <property type="match status" value="1"/>
</dbReference>
<comment type="function">
    <text evidence="7">3'-5' exoribonuclease that releases 5'-nucleoside monophosphates and is involved in maturation of structured RNAs.</text>
</comment>
<dbReference type="InterPro" id="IPR011805">
    <property type="entry name" value="RNase_R"/>
</dbReference>
<dbReference type="InterPro" id="IPR050180">
    <property type="entry name" value="RNR_Ribonuclease"/>
</dbReference>
<dbReference type="PANTHER" id="PTHR23355:SF9">
    <property type="entry name" value="DIS3-LIKE EXONUCLEASE 2"/>
    <property type="match status" value="1"/>
</dbReference>
<evidence type="ECO:0000256" key="1">
    <source>
        <dbReference type="ARBA" id="ARBA00001849"/>
    </source>
</evidence>
<proteinExistence type="inferred from homology"/>
<dbReference type="Proteomes" id="UP000557872">
    <property type="component" value="Unassembled WGS sequence"/>
</dbReference>
<evidence type="ECO:0000313" key="11">
    <source>
        <dbReference type="Proteomes" id="UP000557872"/>
    </source>
</evidence>
<comment type="catalytic activity">
    <reaction evidence="1 7">
        <text>Exonucleolytic cleavage in the 3'- to 5'-direction to yield nucleoside 5'-phosphates.</text>
        <dbReference type="EC" id="3.1.13.1"/>
    </reaction>
</comment>
<evidence type="ECO:0000256" key="8">
    <source>
        <dbReference type="SAM" id="MobiDB-lite"/>
    </source>
</evidence>
<comment type="similarity">
    <text evidence="7">Belongs to the RNR ribonuclease family. RNase R subfamily.</text>
</comment>
<keyword evidence="2 7" id="KW-0963">Cytoplasm</keyword>
<evidence type="ECO:0000313" key="10">
    <source>
        <dbReference type="EMBL" id="NWK57324.1"/>
    </source>
</evidence>
<dbReference type="SUPFAM" id="SSF50249">
    <property type="entry name" value="Nucleic acid-binding proteins"/>
    <property type="match status" value="3"/>
</dbReference>
<reference evidence="10 11" key="1">
    <citation type="submission" date="2020-07" db="EMBL/GenBank/DDBJ databases">
        <title>Roseicoccus Jingziensis gen. nov., sp. nov., isolated from coastal seawater.</title>
        <authorList>
            <person name="Feng X."/>
        </authorList>
    </citation>
    <scope>NUCLEOTIDE SEQUENCE [LARGE SCALE GENOMIC DNA]</scope>
    <source>
        <strain evidence="10 11">N1E253</strain>
    </source>
</reference>
<evidence type="ECO:0000256" key="3">
    <source>
        <dbReference type="ARBA" id="ARBA00022722"/>
    </source>
</evidence>
<dbReference type="AlphaFoldDB" id="A0A851GSU5"/>
<dbReference type="PANTHER" id="PTHR23355">
    <property type="entry name" value="RIBONUCLEASE"/>
    <property type="match status" value="1"/>
</dbReference>
<evidence type="ECO:0000256" key="4">
    <source>
        <dbReference type="ARBA" id="ARBA00022801"/>
    </source>
</evidence>
<dbReference type="EMBL" id="JACBAZ010000010">
    <property type="protein sequence ID" value="NWK57324.1"/>
    <property type="molecule type" value="Genomic_DNA"/>
</dbReference>
<dbReference type="Pfam" id="PF17876">
    <property type="entry name" value="CSD2"/>
    <property type="match status" value="1"/>
</dbReference>
<dbReference type="Gene3D" id="2.40.50.140">
    <property type="entry name" value="Nucleic acid-binding proteins"/>
    <property type="match status" value="1"/>
</dbReference>
<feature type="region of interest" description="Disordered" evidence="8">
    <location>
        <begin position="137"/>
        <end position="158"/>
    </location>
</feature>
<dbReference type="InterPro" id="IPR012340">
    <property type="entry name" value="NA-bd_OB-fold"/>
</dbReference>
<dbReference type="InterPro" id="IPR040476">
    <property type="entry name" value="CSD2"/>
</dbReference>
<evidence type="ECO:0000256" key="6">
    <source>
        <dbReference type="ARBA" id="ARBA00022884"/>
    </source>
</evidence>
<protein>
    <recommendedName>
        <fullName evidence="7">Ribonuclease R</fullName>
        <shortName evidence="7">RNase R</shortName>
        <ecNumber evidence="7">3.1.13.1</ecNumber>
    </recommendedName>
</protein>
<feature type="domain" description="RNB" evidence="9">
    <location>
        <begin position="284"/>
        <end position="615"/>
    </location>
</feature>
<accession>A0A851GSU5</accession>
<name>A0A851GSU5_9BACT</name>
<keyword evidence="4 7" id="KW-0378">Hydrolase</keyword>
<keyword evidence="5 7" id="KW-0269">Exonuclease</keyword>
<organism evidence="10 11">
    <name type="scientific">Oceaniferula marina</name>
    <dbReference type="NCBI Taxonomy" id="2748318"/>
    <lineage>
        <taxon>Bacteria</taxon>
        <taxon>Pseudomonadati</taxon>
        <taxon>Verrucomicrobiota</taxon>
        <taxon>Verrucomicrobiia</taxon>
        <taxon>Verrucomicrobiales</taxon>
        <taxon>Verrucomicrobiaceae</taxon>
        <taxon>Oceaniferula</taxon>
    </lineage>
</organism>
<dbReference type="InterPro" id="IPR004476">
    <property type="entry name" value="RNase_II/RNase_R"/>
</dbReference>
<keyword evidence="3 7" id="KW-0540">Nuclease</keyword>
<evidence type="ECO:0000259" key="9">
    <source>
        <dbReference type="SMART" id="SM00955"/>
    </source>
</evidence>
<dbReference type="InterPro" id="IPR001900">
    <property type="entry name" value="RNase_II/R"/>
</dbReference>
<dbReference type="HAMAP" id="MF_01895">
    <property type="entry name" value="RNase_R"/>
    <property type="match status" value="1"/>
</dbReference>